<evidence type="ECO:0000313" key="1">
    <source>
        <dbReference type="EMBL" id="OLO05119.1"/>
    </source>
</evidence>
<dbReference type="Proteomes" id="UP000186878">
    <property type="component" value="Unassembled WGS sequence"/>
</dbReference>
<proteinExistence type="predicted"/>
<dbReference type="OrthoDB" id="5464529at2"/>
<accession>A0A1Q8SUJ0</accession>
<dbReference type="AlphaFoldDB" id="A0A1Q8SUJ0"/>
<protein>
    <submittedName>
        <fullName evidence="1">Phage major capsid protein, P2 family</fullName>
    </submittedName>
</protein>
<keyword evidence="2" id="KW-1185">Reference proteome</keyword>
<dbReference type="EMBL" id="MSDO01000005">
    <property type="protein sequence ID" value="OLO05119.1"/>
    <property type="molecule type" value="Genomic_DNA"/>
</dbReference>
<dbReference type="STRING" id="404433.BTW07_05765"/>
<evidence type="ECO:0000313" key="2">
    <source>
        <dbReference type="Proteomes" id="UP000186878"/>
    </source>
</evidence>
<dbReference type="Pfam" id="PF05125">
    <property type="entry name" value="Phage_cap_P2"/>
    <property type="match status" value="1"/>
</dbReference>
<comment type="caution">
    <text evidence="1">The sequence shown here is derived from an EMBL/GenBank/DDBJ whole genome shotgun (WGS) entry which is preliminary data.</text>
</comment>
<dbReference type="NCBIfam" id="TIGR01551">
    <property type="entry name" value="major_capsid_P2"/>
    <property type="match status" value="1"/>
</dbReference>
<name>A0A1Q8SUJ0_9GAMM</name>
<gene>
    <name evidence="1" type="ORF">BTW07_05765</name>
</gene>
<organism evidence="1 2">
    <name type="scientific">Salinicola socius</name>
    <dbReference type="NCBI Taxonomy" id="404433"/>
    <lineage>
        <taxon>Bacteria</taxon>
        <taxon>Pseudomonadati</taxon>
        <taxon>Pseudomonadota</taxon>
        <taxon>Gammaproteobacteria</taxon>
        <taxon>Oceanospirillales</taxon>
        <taxon>Halomonadaceae</taxon>
        <taxon>Salinicola</taxon>
    </lineage>
</organism>
<sequence length="350" mass="39035">MRNDTRVAFNRLTAHLAQLSGVNSATESFAVEPSVQQTLETRIQESSEFLSLINVIGVDELKGEKLGLGVTGPIAGRTDVSAKDRSPRDVTALNANTYECVSTEFDTAIPWGKLDAWSRFQDFQTRVRNVILRQQALDRIMIGFNGTKAAVETDRTANPLLQDVNKGWLQQYRDHAPQRVMTTGEATPGQIVIDPTETKDAEGKVTGIVGDYANLDALVMDAVNEMIDPWFRESTDLVVIMGRKLLADKYFPLVNKSQPPSEQRALDLIISQERVGGLQAVRAPFVPDGTIFITALSNLSLYWQNGSRRRYLRDKPERKRVENYESSNDAYVVEDYGFGCVIENIDTTKA</sequence>
<reference evidence="1 2" key="1">
    <citation type="submission" date="2016-12" db="EMBL/GenBank/DDBJ databases">
        <title>Draft genome sequences of strains Salinicola socius SMB35, Salinicola sp. MH3R3-1 and Chromohalobacter sp. SMB17 from the Verkhnekamsk potash mining region of Russia.</title>
        <authorList>
            <person name="Mavrodi D.V."/>
            <person name="Olsson B.E."/>
            <person name="Korsakova E.S."/>
            <person name="Pyankova A."/>
            <person name="Mavrodi O.V."/>
            <person name="Plotnikova E.G."/>
        </authorList>
    </citation>
    <scope>NUCLEOTIDE SEQUENCE [LARGE SCALE GENOMIC DNA]</scope>
    <source>
        <strain evidence="1 2">SMB35</strain>
    </source>
</reference>
<dbReference type="InterPro" id="IPR006441">
    <property type="entry name" value="Phage_P2_GpN"/>
</dbReference>
<dbReference type="RefSeq" id="WP_075569216.1">
    <property type="nucleotide sequence ID" value="NZ_MSDO01000005.1"/>
</dbReference>